<dbReference type="Pfam" id="PF09360">
    <property type="entry name" value="zf-CDGSH"/>
    <property type="match status" value="2"/>
</dbReference>
<evidence type="ECO:0000259" key="5">
    <source>
        <dbReference type="SMART" id="SM00704"/>
    </source>
</evidence>
<dbReference type="PIRSF" id="PIRSF009180">
    <property type="entry name" value="UCP009180"/>
    <property type="match status" value="1"/>
</dbReference>
<dbReference type="SMART" id="SM00704">
    <property type="entry name" value="ZnF_CDGSH"/>
    <property type="match status" value="2"/>
</dbReference>
<dbReference type="OrthoDB" id="5781at2157"/>
<reference evidence="6 7" key="1">
    <citation type="submission" date="2016-04" db="EMBL/GenBank/DDBJ databases">
        <title>Genome sequence of Methanobrevibacter curvatus DSM 11111.</title>
        <authorList>
            <person name="Poehlein A."/>
            <person name="Seedorf H."/>
            <person name="Daniel R."/>
        </authorList>
    </citation>
    <scope>NUCLEOTIDE SEQUENCE [LARGE SCALE GENOMIC DNA]</scope>
    <source>
        <strain evidence="6 7">DSM 11111</strain>
    </source>
</reference>
<evidence type="ECO:0000313" key="6">
    <source>
        <dbReference type="EMBL" id="KZX14412.1"/>
    </source>
</evidence>
<dbReference type="Gene3D" id="3.40.5.90">
    <property type="entry name" value="CDGSH iron-sulfur domain, mitoNEET-type"/>
    <property type="match status" value="2"/>
</dbReference>
<dbReference type="PANTHER" id="PTHR46491">
    <property type="entry name" value="CDGSH IRON SULFUR DOMAIN PROTEIN HOMOLOG"/>
    <property type="match status" value="1"/>
</dbReference>
<accession>A0A166CE60</accession>
<keyword evidence="4" id="KW-0411">Iron-sulfur</keyword>
<dbReference type="PATRIC" id="fig|49547.3.peg.521"/>
<protein>
    <submittedName>
        <fullName evidence="6">Iron-binding zinc finger CDGSH type</fullName>
    </submittedName>
</protein>
<evidence type="ECO:0000313" key="7">
    <source>
        <dbReference type="Proteomes" id="UP000077245"/>
    </source>
</evidence>
<dbReference type="EMBL" id="LWMV01000098">
    <property type="protein sequence ID" value="KZX14412.1"/>
    <property type="molecule type" value="Genomic_DNA"/>
</dbReference>
<dbReference type="Proteomes" id="UP000077245">
    <property type="component" value="Unassembled WGS sequence"/>
</dbReference>
<dbReference type="RefSeq" id="WP_067089782.1">
    <property type="nucleotide sequence ID" value="NZ_LWMV01000098.1"/>
</dbReference>
<sequence length="230" mass="25812">MKITIKKNGPYMVSGNVPLYTIETDISDDGFPVSYINKKPVKTGPNYALCRCGKSKNKPFCDGTHINAEFDGTEVAKEDIFSTSLQNLETEDFKLMDAPALCDHTRFCRHAGGIRELLNKGDDESIAIAKEEAKNCPSGRLTLIDHKDNSTTESEFEKEINLIYDNGMKTDGPIWVKGGIPVESDNGKKYELRNRVTLCRCGQSKNKPFCDGSHWASEEFQSKFRAKWNL</sequence>
<dbReference type="InterPro" id="IPR016548">
    <property type="entry name" value="UCP009180"/>
</dbReference>
<evidence type="ECO:0000256" key="2">
    <source>
        <dbReference type="ARBA" id="ARBA00022723"/>
    </source>
</evidence>
<keyword evidence="1" id="KW-0001">2Fe-2S</keyword>
<evidence type="ECO:0000256" key="3">
    <source>
        <dbReference type="ARBA" id="ARBA00023004"/>
    </source>
</evidence>
<dbReference type="GO" id="GO:0046872">
    <property type="term" value="F:metal ion binding"/>
    <property type="evidence" value="ECO:0007669"/>
    <property type="project" value="UniProtKB-KW"/>
</dbReference>
<gene>
    <name evidence="6" type="ORF">MBCUR_04980</name>
</gene>
<organism evidence="6 7">
    <name type="scientific">Methanobrevibacter curvatus</name>
    <dbReference type="NCBI Taxonomy" id="49547"/>
    <lineage>
        <taxon>Archaea</taxon>
        <taxon>Methanobacteriati</taxon>
        <taxon>Methanobacteriota</taxon>
        <taxon>Methanomada group</taxon>
        <taxon>Methanobacteria</taxon>
        <taxon>Methanobacteriales</taxon>
        <taxon>Methanobacteriaceae</taxon>
        <taxon>Methanobrevibacter</taxon>
    </lineage>
</organism>
<feature type="domain" description="Iron-binding zinc finger CDGSH type" evidence="5">
    <location>
        <begin position="183"/>
        <end position="220"/>
    </location>
</feature>
<proteinExistence type="predicted"/>
<dbReference type="InterPro" id="IPR042216">
    <property type="entry name" value="MitoNEET_CISD"/>
</dbReference>
<dbReference type="InterPro" id="IPR018967">
    <property type="entry name" value="FeS-contain_CDGSH-typ"/>
</dbReference>
<dbReference type="InterPro" id="IPR010693">
    <property type="entry name" value="Divergent_4Fe-4S_mono-cluster"/>
</dbReference>
<dbReference type="AlphaFoldDB" id="A0A166CE60"/>
<evidence type="ECO:0000256" key="1">
    <source>
        <dbReference type="ARBA" id="ARBA00022714"/>
    </source>
</evidence>
<keyword evidence="2" id="KW-0479">Metal-binding</keyword>
<dbReference type="GO" id="GO:0005737">
    <property type="term" value="C:cytoplasm"/>
    <property type="evidence" value="ECO:0007669"/>
    <property type="project" value="UniProtKB-ARBA"/>
</dbReference>
<feature type="domain" description="Iron-binding zinc finger CDGSH type" evidence="5">
    <location>
        <begin position="30"/>
        <end position="71"/>
    </location>
</feature>
<dbReference type="GO" id="GO:0051537">
    <property type="term" value="F:2 iron, 2 sulfur cluster binding"/>
    <property type="evidence" value="ECO:0007669"/>
    <property type="project" value="UniProtKB-KW"/>
</dbReference>
<keyword evidence="7" id="KW-1185">Reference proteome</keyword>
<dbReference type="PANTHER" id="PTHR46491:SF3">
    <property type="entry name" value="CDGSH IRON-SULFUR DOMAIN-CONTAINING PROTEIN 3, MITOCHONDRIAL"/>
    <property type="match status" value="1"/>
</dbReference>
<dbReference type="Pfam" id="PF06902">
    <property type="entry name" value="Fer4_19"/>
    <property type="match status" value="1"/>
</dbReference>
<evidence type="ECO:0000256" key="4">
    <source>
        <dbReference type="ARBA" id="ARBA00023014"/>
    </source>
</evidence>
<keyword evidence="3" id="KW-0408">Iron</keyword>
<dbReference type="STRING" id="49547.MBCUR_04980"/>
<comment type="caution">
    <text evidence="6">The sequence shown here is derived from an EMBL/GenBank/DDBJ whole genome shotgun (WGS) entry which is preliminary data.</text>
</comment>
<dbReference type="InterPro" id="IPR052950">
    <property type="entry name" value="CISD"/>
</dbReference>
<name>A0A166CE60_9EURY</name>